<dbReference type="SUPFAM" id="SSF49313">
    <property type="entry name" value="Cadherin-like"/>
    <property type="match status" value="5"/>
</dbReference>
<dbReference type="Gene3D" id="4.10.900.10">
    <property type="entry name" value="TCF3-CBD (Catenin binding domain)"/>
    <property type="match status" value="1"/>
</dbReference>
<dbReference type="GO" id="GO:0045296">
    <property type="term" value="F:cadherin binding"/>
    <property type="evidence" value="ECO:0007669"/>
    <property type="project" value="TreeGrafter"/>
</dbReference>
<dbReference type="GO" id="GO:0000902">
    <property type="term" value="P:cell morphogenesis"/>
    <property type="evidence" value="ECO:0007669"/>
    <property type="project" value="TreeGrafter"/>
</dbReference>
<dbReference type="PRINTS" id="PR00205">
    <property type="entry name" value="CADHERIN"/>
</dbReference>
<keyword evidence="7" id="KW-0677">Repeat</keyword>
<name>A0A8D3C8K1_SCOMX</name>
<dbReference type="PROSITE" id="PS00232">
    <property type="entry name" value="CADHERIN_1"/>
    <property type="match status" value="1"/>
</dbReference>
<feature type="domain" description="Cadherin" evidence="15">
    <location>
        <begin position="259"/>
        <end position="380"/>
    </location>
</feature>
<evidence type="ECO:0000256" key="13">
    <source>
        <dbReference type="SAM" id="Phobius"/>
    </source>
</evidence>
<proteinExistence type="predicted"/>
<comment type="subcellular location">
    <subcellularLocation>
        <location evidence="1">Cell membrane</location>
    </subcellularLocation>
    <subcellularLocation>
        <location evidence="2">Cytoplasm</location>
    </subcellularLocation>
</comment>
<dbReference type="Proteomes" id="UP000694558">
    <property type="component" value="Chromosome 11"/>
</dbReference>
<evidence type="ECO:0000256" key="8">
    <source>
        <dbReference type="ARBA" id="ARBA00022837"/>
    </source>
</evidence>
<feature type="signal peptide" evidence="14">
    <location>
        <begin position="1"/>
        <end position="22"/>
    </location>
</feature>
<dbReference type="GO" id="GO:0016342">
    <property type="term" value="C:catenin complex"/>
    <property type="evidence" value="ECO:0007669"/>
    <property type="project" value="TreeGrafter"/>
</dbReference>
<keyword evidence="8 12" id="KW-0106">Calcium</keyword>
<dbReference type="GO" id="GO:0016339">
    <property type="term" value="P:calcium-dependent cell-cell adhesion via plasma membrane cell adhesion molecules"/>
    <property type="evidence" value="ECO:0007669"/>
    <property type="project" value="TreeGrafter"/>
</dbReference>
<evidence type="ECO:0000256" key="14">
    <source>
        <dbReference type="SAM" id="SignalP"/>
    </source>
</evidence>
<dbReference type="FunFam" id="2.60.40.60:FF:000095">
    <property type="entry name" value="Cadherin 13"/>
    <property type="match status" value="1"/>
</dbReference>
<dbReference type="FunFam" id="2.60.40.60:FF:000011">
    <property type="entry name" value="Cadherin 1"/>
    <property type="match status" value="1"/>
</dbReference>
<keyword evidence="13" id="KW-1133">Transmembrane helix</keyword>
<evidence type="ECO:0000256" key="3">
    <source>
        <dbReference type="ARBA" id="ARBA00022475"/>
    </source>
</evidence>
<feature type="domain" description="Cadherin" evidence="15">
    <location>
        <begin position="148"/>
        <end position="258"/>
    </location>
</feature>
<reference evidence="16" key="2">
    <citation type="submission" date="2025-08" db="UniProtKB">
        <authorList>
            <consortium name="Ensembl"/>
        </authorList>
    </citation>
    <scope>IDENTIFICATION</scope>
</reference>
<dbReference type="InterPro" id="IPR020894">
    <property type="entry name" value="Cadherin_CS"/>
</dbReference>
<evidence type="ECO:0000256" key="10">
    <source>
        <dbReference type="ARBA" id="ARBA00023136"/>
    </source>
</evidence>
<dbReference type="GO" id="GO:0005509">
    <property type="term" value="F:calcium ion binding"/>
    <property type="evidence" value="ECO:0007669"/>
    <property type="project" value="UniProtKB-UniRule"/>
</dbReference>
<dbReference type="Gene3D" id="2.60.40.60">
    <property type="entry name" value="Cadherins"/>
    <property type="match status" value="5"/>
</dbReference>
<evidence type="ECO:0000313" key="17">
    <source>
        <dbReference type="Proteomes" id="UP000694558"/>
    </source>
</evidence>
<dbReference type="Ensembl" id="ENSSMAT00000078591.1">
    <property type="protein sequence ID" value="ENSSMAP00000043609.1"/>
    <property type="gene ID" value="ENSSMAG00000028209.1"/>
</dbReference>
<dbReference type="GeneTree" id="ENSGT00940000161589"/>
<dbReference type="FunFam" id="2.60.40.60:FF:000019">
    <property type="entry name" value="Cadherin 2"/>
    <property type="match status" value="1"/>
</dbReference>
<keyword evidence="5" id="KW-0479">Metal-binding</keyword>
<dbReference type="InterPro" id="IPR002126">
    <property type="entry name" value="Cadherin-like_dom"/>
</dbReference>
<dbReference type="InterPro" id="IPR039808">
    <property type="entry name" value="Cadherin"/>
</dbReference>
<protein>
    <recommendedName>
        <fullName evidence="15">Cadherin domain-containing protein</fullName>
    </recommendedName>
</protein>
<evidence type="ECO:0000256" key="7">
    <source>
        <dbReference type="ARBA" id="ARBA00022737"/>
    </source>
</evidence>
<dbReference type="GO" id="GO:0044331">
    <property type="term" value="P:cell-cell adhesion mediated by cadherin"/>
    <property type="evidence" value="ECO:0007669"/>
    <property type="project" value="TreeGrafter"/>
</dbReference>
<keyword evidence="11" id="KW-0325">Glycoprotein</keyword>
<dbReference type="PROSITE" id="PS50268">
    <property type="entry name" value="CADHERIN_2"/>
    <property type="match status" value="5"/>
</dbReference>
<dbReference type="AlphaFoldDB" id="A0A8D3C8K1"/>
<evidence type="ECO:0000259" key="15">
    <source>
        <dbReference type="PROSITE" id="PS50268"/>
    </source>
</evidence>
<feature type="transmembrane region" description="Helical" evidence="13">
    <location>
        <begin position="596"/>
        <end position="620"/>
    </location>
</feature>
<keyword evidence="10 13" id="KW-0472">Membrane</keyword>
<evidence type="ECO:0000256" key="1">
    <source>
        <dbReference type="ARBA" id="ARBA00004236"/>
    </source>
</evidence>
<keyword evidence="6 14" id="KW-0732">Signal</keyword>
<evidence type="ECO:0000256" key="6">
    <source>
        <dbReference type="ARBA" id="ARBA00022729"/>
    </source>
</evidence>
<evidence type="ECO:0000256" key="5">
    <source>
        <dbReference type="ARBA" id="ARBA00022723"/>
    </source>
</evidence>
<feature type="chain" id="PRO_5034684859" description="Cadherin domain-containing protein" evidence="14">
    <location>
        <begin position="23"/>
        <end position="837"/>
    </location>
</feature>
<dbReference type="Pfam" id="PF00028">
    <property type="entry name" value="Cadherin"/>
    <property type="match status" value="4"/>
</dbReference>
<dbReference type="PANTHER" id="PTHR24027:SF78">
    <property type="entry name" value="CADHERIN-LIKE PROTEIN 26"/>
    <property type="match status" value="1"/>
</dbReference>
<evidence type="ECO:0000256" key="11">
    <source>
        <dbReference type="ARBA" id="ARBA00023180"/>
    </source>
</evidence>
<keyword evidence="4" id="KW-0963">Cytoplasm</keyword>
<evidence type="ECO:0000256" key="12">
    <source>
        <dbReference type="PROSITE-ProRule" id="PRU00043"/>
    </source>
</evidence>
<dbReference type="GO" id="GO:0005737">
    <property type="term" value="C:cytoplasm"/>
    <property type="evidence" value="ECO:0007669"/>
    <property type="project" value="UniProtKB-SubCell"/>
</dbReference>
<dbReference type="GO" id="GO:0034332">
    <property type="term" value="P:adherens junction organization"/>
    <property type="evidence" value="ECO:0007669"/>
    <property type="project" value="TreeGrafter"/>
</dbReference>
<dbReference type="CDD" id="cd11304">
    <property type="entry name" value="Cadherin_repeat"/>
    <property type="match status" value="4"/>
</dbReference>
<dbReference type="InterPro" id="IPR027397">
    <property type="entry name" value="Catenin-bd_sf"/>
</dbReference>
<keyword evidence="13" id="KW-0812">Transmembrane</keyword>
<evidence type="ECO:0000256" key="9">
    <source>
        <dbReference type="ARBA" id="ARBA00022889"/>
    </source>
</evidence>
<keyword evidence="9" id="KW-0130">Cell adhesion</keyword>
<dbReference type="SMART" id="SM00112">
    <property type="entry name" value="CA"/>
    <property type="match status" value="5"/>
</dbReference>
<feature type="domain" description="Cadherin" evidence="15">
    <location>
        <begin position="74"/>
        <end position="147"/>
    </location>
</feature>
<keyword evidence="3" id="KW-1003">Cell membrane</keyword>
<reference evidence="16" key="1">
    <citation type="submission" date="2023-05" db="EMBL/GenBank/DDBJ databases">
        <title>High-quality long-read genome of Scophthalmus maximus.</title>
        <authorList>
            <person name="Lien S."/>
            <person name="Martinez P."/>
        </authorList>
    </citation>
    <scope>NUCLEOTIDE SEQUENCE [LARGE SCALE GENOMIC DNA]</scope>
</reference>
<gene>
    <name evidence="16" type="primary">LOC118317157</name>
</gene>
<sequence>MRTRNISLLLLVALAALDRSHGGNHSSRAKRELLVRSKRKWVLATIELTEEEPGPYPRIITQMTNDKREDDHEFRIRGMGVDEEPLGVFSIDKNTGFVSVHRSVDREEHDLYHIRFEVLDRITHERIDRELAFDVEIQDINDNAPIFSPRHIEADVKENTPAGDLEVGFKVTDADLENSPNSKFDISLTSQKPKVPKFGLKHTNGQSVRLTFEGCFDYNKMKKYEVILTAKDHGTPPLSSTAVVTLNIVDSNTHPPTFKKNQYRADVLESTIKRDVLRLSVEDKDTPNTPGWRARYFFITGNEEENYQLETDPETNEGILSVVKAKDYEKTTLAHLQIGVENEEPLFVCKGKSSGAVTPPPPQTVSVAITVIDVNDPPQFDKDLVKLYVKEEEEPEKLLFTPKARDPESDNFRYVLIEDPAHWMTVDEETGQIKSTQKMDRESPFVDKDSVYKVTIGAVDDGKPPATGTCTVLIHMADINDNTPKVVNKSAVMCGNKVNKVTVPVKDTDHHPYGGPFTFSLGGDDDAKSLKQRWKLDPASGEEVGLVSLKPLPYGNYFVPLVIHDQQGMSGPDTLEVIVCDCGEADVCPGKVPISIGFSAAAIGLVFAGLLLFLLLLLIITCQCGRKAFSHIPIEPDGGNQTLINYNQEAGGAACEALPMHLLNSKNGAAQTDGLKKDTRKIYHPDSAVDNSVKRYNPSGLGMGWSTLPGQGRRDTVGSFGGQDVYSTWMTKGSNSNREGYLRHQQSLSVLSSQQITNHIQRKLQTIEGNHNEPIKDAMDRPREFADEGRSIGCQSLDQLSLINLGDDLEFLNNLGPTFNKLGNICHQAIQDVNVQM</sequence>
<evidence type="ECO:0000313" key="16">
    <source>
        <dbReference type="Ensembl" id="ENSSMAP00000043609.1"/>
    </source>
</evidence>
<evidence type="ECO:0000256" key="2">
    <source>
        <dbReference type="ARBA" id="ARBA00004496"/>
    </source>
</evidence>
<dbReference type="GO" id="GO:0060027">
    <property type="term" value="P:convergent extension involved in gastrulation"/>
    <property type="evidence" value="ECO:0007669"/>
    <property type="project" value="UniProtKB-ARBA"/>
</dbReference>
<dbReference type="GO" id="GO:0007156">
    <property type="term" value="P:homophilic cell adhesion via plasma membrane adhesion molecules"/>
    <property type="evidence" value="ECO:0007669"/>
    <property type="project" value="InterPro"/>
</dbReference>
<dbReference type="GO" id="GO:0007043">
    <property type="term" value="P:cell-cell junction assembly"/>
    <property type="evidence" value="ECO:0007669"/>
    <property type="project" value="TreeGrafter"/>
</dbReference>
<dbReference type="PANTHER" id="PTHR24027">
    <property type="entry name" value="CADHERIN-23"/>
    <property type="match status" value="1"/>
</dbReference>
<dbReference type="InterPro" id="IPR015919">
    <property type="entry name" value="Cadherin-like_sf"/>
</dbReference>
<feature type="domain" description="Cadherin" evidence="15">
    <location>
        <begin position="495"/>
        <end position="595"/>
    </location>
</feature>
<feature type="domain" description="Cadherin" evidence="15">
    <location>
        <begin position="381"/>
        <end position="486"/>
    </location>
</feature>
<dbReference type="GO" id="GO:0005912">
    <property type="term" value="C:adherens junction"/>
    <property type="evidence" value="ECO:0007669"/>
    <property type="project" value="TreeGrafter"/>
</dbReference>
<evidence type="ECO:0000256" key="4">
    <source>
        <dbReference type="ARBA" id="ARBA00022490"/>
    </source>
</evidence>
<dbReference type="GO" id="GO:0008013">
    <property type="term" value="F:beta-catenin binding"/>
    <property type="evidence" value="ECO:0007669"/>
    <property type="project" value="TreeGrafter"/>
</dbReference>
<dbReference type="GO" id="GO:0016477">
    <property type="term" value="P:cell migration"/>
    <property type="evidence" value="ECO:0007669"/>
    <property type="project" value="TreeGrafter"/>
</dbReference>
<accession>A0A8D3C8K1</accession>
<organism evidence="16 17">
    <name type="scientific">Scophthalmus maximus</name>
    <name type="common">Turbot</name>
    <name type="synonym">Psetta maxima</name>
    <dbReference type="NCBI Taxonomy" id="52904"/>
    <lineage>
        <taxon>Eukaryota</taxon>
        <taxon>Metazoa</taxon>
        <taxon>Chordata</taxon>
        <taxon>Craniata</taxon>
        <taxon>Vertebrata</taxon>
        <taxon>Euteleostomi</taxon>
        <taxon>Actinopterygii</taxon>
        <taxon>Neopterygii</taxon>
        <taxon>Teleostei</taxon>
        <taxon>Neoteleostei</taxon>
        <taxon>Acanthomorphata</taxon>
        <taxon>Carangaria</taxon>
        <taxon>Pleuronectiformes</taxon>
        <taxon>Pleuronectoidei</taxon>
        <taxon>Scophthalmidae</taxon>
        <taxon>Scophthalmus</taxon>
    </lineage>
</organism>